<proteinExistence type="predicted"/>
<evidence type="ECO:0000313" key="2">
    <source>
        <dbReference type="EMBL" id="RHN69043.1"/>
    </source>
</evidence>
<feature type="chain" id="PRO_5017375134" description="Transmembrane protein" evidence="1">
    <location>
        <begin position="27"/>
        <end position="56"/>
    </location>
</feature>
<comment type="caution">
    <text evidence="2">The sequence shown here is derived from an EMBL/GenBank/DDBJ whole genome shotgun (WGS) entry which is preliminary data.</text>
</comment>
<protein>
    <recommendedName>
        <fullName evidence="3">Transmembrane protein</fullName>
    </recommendedName>
</protein>
<dbReference type="Gramene" id="rna17470">
    <property type="protein sequence ID" value="RHN69043.1"/>
    <property type="gene ID" value="gene17470"/>
</dbReference>
<organism evidence="2">
    <name type="scientific">Medicago truncatula</name>
    <name type="common">Barrel medic</name>
    <name type="synonym">Medicago tribuloides</name>
    <dbReference type="NCBI Taxonomy" id="3880"/>
    <lineage>
        <taxon>Eukaryota</taxon>
        <taxon>Viridiplantae</taxon>
        <taxon>Streptophyta</taxon>
        <taxon>Embryophyta</taxon>
        <taxon>Tracheophyta</taxon>
        <taxon>Spermatophyta</taxon>
        <taxon>Magnoliopsida</taxon>
        <taxon>eudicotyledons</taxon>
        <taxon>Gunneridae</taxon>
        <taxon>Pentapetalae</taxon>
        <taxon>rosids</taxon>
        <taxon>fabids</taxon>
        <taxon>Fabales</taxon>
        <taxon>Fabaceae</taxon>
        <taxon>Papilionoideae</taxon>
        <taxon>50 kb inversion clade</taxon>
        <taxon>NPAAA clade</taxon>
        <taxon>Hologalegina</taxon>
        <taxon>IRL clade</taxon>
        <taxon>Trifolieae</taxon>
        <taxon>Medicago</taxon>
    </lineage>
</organism>
<gene>
    <name evidence="2" type="ORF">MtrunA17_Chr3g0120491</name>
</gene>
<evidence type="ECO:0008006" key="3">
    <source>
        <dbReference type="Google" id="ProtNLM"/>
    </source>
</evidence>
<keyword evidence="1" id="KW-0732">Signal</keyword>
<feature type="signal peptide" evidence="1">
    <location>
        <begin position="1"/>
        <end position="26"/>
    </location>
</feature>
<evidence type="ECO:0000256" key="1">
    <source>
        <dbReference type="SAM" id="SignalP"/>
    </source>
</evidence>
<dbReference type="EMBL" id="PSQE01000003">
    <property type="protein sequence ID" value="RHN69043.1"/>
    <property type="molecule type" value="Genomic_DNA"/>
</dbReference>
<dbReference type="AlphaFoldDB" id="A0A396IX91"/>
<dbReference type="Proteomes" id="UP000265566">
    <property type="component" value="Chromosome 3"/>
</dbReference>
<sequence length="56" mass="6390">MPMFEIWRRKWVVCVLLLIESDSTHSNPNSVVDLEKKMSCLDLSMTFTATVGICRG</sequence>
<reference evidence="2" key="1">
    <citation type="journal article" date="2018" name="Nat. Plants">
        <title>Whole-genome landscape of Medicago truncatula symbiotic genes.</title>
        <authorList>
            <person name="Pecrix Y."/>
            <person name="Gamas P."/>
            <person name="Carrere S."/>
        </authorList>
    </citation>
    <scope>NUCLEOTIDE SEQUENCE</scope>
    <source>
        <tissue evidence="2">Leaves</tissue>
    </source>
</reference>
<accession>A0A396IX91</accession>
<name>A0A396IX91_MEDTR</name>